<evidence type="ECO:0000313" key="16">
    <source>
        <dbReference type="EMBL" id="EIJ87996.1"/>
    </source>
</evidence>
<dbReference type="GO" id="GO:0004482">
    <property type="term" value="F:mRNA 5'-cap (guanine-N7-)-methyltransferase activity"/>
    <property type="evidence" value="ECO:0007669"/>
    <property type="project" value="UniProtKB-EC"/>
</dbReference>
<dbReference type="PROSITE" id="PS51562">
    <property type="entry name" value="RNA_CAP0_MT"/>
    <property type="match status" value="1"/>
</dbReference>
<dbReference type="InterPro" id="IPR016899">
    <property type="entry name" value="mRNA_G-N7_MeTrfase_euk"/>
</dbReference>
<evidence type="ECO:0000256" key="5">
    <source>
        <dbReference type="ARBA" id="ARBA00022679"/>
    </source>
</evidence>
<dbReference type="GO" id="GO:0003723">
    <property type="term" value="F:RNA binding"/>
    <property type="evidence" value="ECO:0007669"/>
    <property type="project" value="UniProtKB-KW"/>
</dbReference>
<evidence type="ECO:0000256" key="11">
    <source>
        <dbReference type="ARBA" id="ARBA00033387"/>
    </source>
</evidence>
<evidence type="ECO:0000256" key="12">
    <source>
        <dbReference type="ARBA" id="ARBA00044712"/>
    </source>
</evidence>
<dbReference type="Proteomes" id="UP000002872">
    <property type="component" value="Unassembled WGS sequence"/>
</dbReference>
<name>I3EFJ9_NEMP3</name>
<feature type="binding site" evidence="14">
    <location>
        <position position="39"/>
    </location>
    <ligand>
        <name>S-adenosyl-L-methionine</name>
        <dbReference type="ChEBI" id="CHEBI:59789"/>
    </ligand>
</feature>
<dbReference type="EC" id="2.1.1.56" evidence="2"/>
<evidence type="ECO:0000256" key="3">
    <source>
        <dbReference type="ARBA" id="ARBA00022603"/>
    </source>
</evidence>
<dbReference type="FunCoup" id="I3EFJ9">
    <property type="interactions" value="239"/>
</dbReference>
<dbReference type="STRING" id="935791.I3EFJ9"/>
<organism evidence="16 17">
    <name type="scientific">Nematocida parisii (strain ERTm3)</name>
    <name type="common">Nematode killer fungus</name>
    <dbReference type="NCBI Taxonomy" id="935791"/>
    <lineage>
        <taxon>Eukaryota</taxon>
        <taxon>Fungi</taxon>
        <taxon>Fungi incertae sedis</taxon>
        <taxon>Microsporidia</taxon>
        <taxon>Nematocida</taxon>
    </lineage>
</organism>
<dbReference type="EMBL" id="GL870880">
    <property type="protein sequence ID" value="EIJ87996.1"/>
    <property type="molecule type" value="Genomic_DNA"/>
</dbReference>
<keyword evidence="6" id="KW-0949">S-adenosyl-L-methionine</keyword>
<dbReference type="GO" id="GO:0005634">
    <property type="term" value="C:nucleus"/>
    <property type="evidence" value="ECO:0007669"/>
    <property type="project" value="UniProtKB-SubCell"/>
</dbReference>
<dbReference type="InterPro" id="IPR039753">
    <property type="entry name" value="RG7MT1"/>
</dbReference>
<dbReference type="HOGENOM" id="CLU_020346_1_2_1"/>
<gene>
    <name evidence="16" type="ORF">NEQG_02068</name>
</gene>
<dbReference type="OMA" id="HYCFESM"/>
<dbReference type="PANTHER" id="PTHR12189:SF2">
    <property type="entry name" value="MRNA CAP GUANINE-N7 METHYLTRANSFERASE"/>
    <property type="match status" value="1"/>
</dbReference>
<feature type="binding site" evidence="14">
    <location>
        <position position="57"/>
    </location>
    <ligand>
        <name>S-adenosyl-L-methionine</name>
        <dbReference type="ChEBI" id="CHEBI:59789"/>
    </ligand>
</feature>
<dbReference type="InterPro" id="IPR029063">
    <property type="entry name" value="SAM-dependent_MTases_sf"/>
</dbReference>
<dbReference type="InParanoid" id="I3EFJ9"/>
<evidence type="ECO:0000259" key="15">
    <source>
        <dbReference type="PROSITE" id="PS51562"/>
    </source>
</evidence>
<feature type="binding site" evidence="14">
    <location>
        <position position="123"/>
    </location>
    <ligand>
        <name>S-adenosyl-L-methionine</name>
        <dbReference type="ChEBI" id="CHEBI:59789"/>
    </ligand>
</feature>
<evidence type="ECO:0000256" key="1">
    <source>
        <dbReference type="ARBA" id="ARBA00004123"/>
    </source>
</evidence>
<keyword evidence="8" id="KW-0506">mRNA capping</keyword>
<evidence type="ECO:0000313" key="17">
    <source>
        <dbReference type="Proteomes" id="UP000002872"/>
    </source>
</evidence>
<evidence type="ECO:0000256" key="9">
    <source>
        <dbReference type="ARBA" id="ARBA00023242"/>
    </source>
</evidence>
<evidence type="ECO:0000256" key="2">
    <source>
        <dbReference type="ARBA" id="ARBA00011926"/>
    </source>
</evidence>
<dbReference type="OrthoDB" id="10248867at2759"/>
<feature type="binding site" evidence="14">
    <location>
        <position position="105"/>
    </location>
    <ligand>
        <name>S-adenosyl-L-methionine</name>
        <dbReference type="ChEBI" id="CHEBI:59789"/>
    </ligand>
</feature>
<keyword evidence="7" id="KW-0694">RNA-binding</keyword>
<keyword evidence="4" id="KW-0507">mRNA processing</keyword>
<dbReference type="Gene3D" id="3.40.50.150">
    <property type="entry name" value="Vaccinia Virus protein VP39"/>
    <property type="match status" value="1"/>
</dbReference>
<sequence length="279" mass="31961">MEKSNNNVANHYNKIKSLGVQSREASKIIGVREANNFLKQKLIQKFIRENSVVLDLGCGKGGDLSKLKHHNIKHYYGCDIAKESLAEALKRSLTHKFKSDFLQADFINNKIIIQEKADLVMAQFSFHYAFANENSVKKAVNNVCNNLKEGGVFILTIPDMQVITRRSARNIVDGSFGNSLYKVCPNKSFYKNELFGRGYEFHLQEALTGCEEYLIDLNYLTSHFASKGIKKIFDIDFLSFLNHEMSADKETYSRMVRHPLTKEELPIIELYRAVAYKKN</sequence>
<evidence type="ECO:0000256" key="14">
    <source>
        <dbReference type="PIRSR" id="PIRSR028762-1"/>
    </source>
</evidence>
<dbReference type="PIRSF" id="PIRSF028762">
    <property type="entry name" value="ABD1"/>
    <property type="match status" value="1"/>
</dbReference>
<protein>
    <recommendedName>
        <fullName evidence="13">mRNA cap guanine-N(7) methyltransferase</fullName>
        <ecNumber evidence="2">2.1.1.56</ecNumber>
    </recommendedName>
    <alternativeName>
        <fullName evidence="10">mRNA (guanine-N(7))-methyltransferase</fullName>
    </alternativeName>
    <alternativeName>
        <fullName evidence="11">mRNA cap methyltransferase</fullName>
    </alternativeName>
</protein>
<feature type="domain" description="MRNA cap 0 methyltransferase" evidence="15">
    <location>
        <begin position="26"/>
        <end position="279"/>
    </location>
</feature>
<dbReference type="InterPro" id="IPR004971">
    <property type="entry name" value="mRNA_G-N7_MeTrfase_dom"/>
</dbReference>
<keyword evidence="17" id="KW-1185">Reference proteome</keyword>
<accession>I3EFJ9</accession>
<reference evidence="16" key="1">
    <citation type="submission" date="2011-01" db="EMBL/GenBank/DDBJ databases">
        <title>The Genome Sequence of Nematocida parisii strain ERTm3.</title>
        <authorList>
            <consortium name="The Broad Institute Genome Sequencing Platform"/>
            <consortium name="The Broad Institute Genome Sequencing Center for Infectious Disease"/>
            <person name="Cuomo C."/>
            <person name="Troemel E."/>
            <person name="Young S.K."/>
            <person name="Zeng Q."/>
            <person name="Gargeya S."/>
            <person name="Fitzgerald M."/>
            <person name="Haas B."/>
            <person name="Abouelleil A."/>
            <person name="Alvarado L."/>
            <person name="Arachchi H.M."/>
            <person name="Berlin A."/>
            <person name="Chapman S.B."/>
            <person name="Gearin G."/>
            <person name="Goldberg J."/>
            <person name="Griggs A."/>
            <person name="Gujja S."/>
            <person name="Hansen M."/>
            <person name="Heiman D."/>
            <person name="Howarth C."/>
            <person name="Larimer J."/>
            <person name="Lui A."/>
            <person name="MacDonald P.J.P."/>
            <person name="McCowen C."/>
            <person name="Montmayeur A."/>
            <person name="Murphy C."/>
            <person name="Neiman D."/>
            <person name="Pearson M."/>
            <person name="Priest M."/>
            <person name="Roberts A."/>
            <person name="Saif S."/>
            <person name="Shea T."/>
            <person name="Sisk P."/>
            <person name="Stolte C."/>
            <person name="Sykes S."/>
            <person name="Wortman J."/>
            <person name="Nusbaum C."/>
            <person name="Birren B."/>
        </authorList>
    </citation>
    <scope>NUCLEOTIDE SEQUENCE</scope>
    <source>
        <strain evidence="16">ERTm3</strain>
    </source>
</reference>
<dbReference type="Pfam" id="PF03291">
    <property type="entry name" value="mRNA_G-N7_MeTrfase"/>
    <property type="match status" value="1"/>
</dbReference>
<evidence type="ECO:0000256" key="8">
    <source>
        <dbReference type="ARBA" id="ARBA00023042"/>
    </source>
</evidence>
<dbReference type="SUPFAM" id="SSF53335">
    <property type="entry name" value="S-adenosyl-L-methionine-dependent methyltransferases"/>
    <property type="match status" value="1"/>
</dbReference>
<feature type="binding site" evidence="14">
    <location>
        <position position="128"/>
    </location>
    <ligand>
        <name>S-adenosyl-L-methionine</name>
        <dbReference type="ChEBI" id="CHEBI:59789"/>
    </ligand>
</feature>
<keyword evidence="9" id="KW-0539">Nucleus</keyword>
<evidence type="ECO:0000256" key="10">
    <source>
        <dbReference type="ARBA" id="ARBA00032772"/>
    </source>
</evidence>
<keyword evidence="5" id="KW-0808">Transferase</keyword>
<dbReference type="VEuPathDB" id="MicrosporidiaDB:NEQG_02068"/>
<evidence type="ECO:0000256" key="7">
    <source>
        <dbReference type="ARBA" id="ARBA00022884"/>
    </source>
</evidence>
<dbReference type="PANTHER" id="PTHR12189">
    <property type="entry name" value="MRNA GUANINE-7- METHYLTRANSFERASE"/>
    <property type="match status" value="1"/>
</dbReference>
<evidence type="ECO:0000256" key="6">
    <source>
        <dbReference type="ARBA" id="ARBA00022691"/>
    </source>
</evidence>
<evidence type="ECO:0000256" key="4">
    <source>
        <dbReference type="ARBA" id="ARBA00022664"/>
    </source>
</evidence>
<keyword evidence="3" id="KW-0489">Methyltransferase</keyword>
<dbReference type="CDD" id="cd02440">
    <property type="entry name" value="AdoMet_MTases"/>
    <property type="match status" value="1"/>
</dbReference>
<comment type="subcellular location">
    <subcellularLocation>
        <location evidence="1">Nucleus</location>
    </subcellularLocation>
</comment>
<evidence type="ECO:0000256" key="13">
    <source>
        <dbReference type="ARBA" id="ARBA00049739"/>
    </source>
</evidence>
<comment type="catalytic activity">
    <reaction evidence="12">
        <text>a 5'-end (5'-triphosphoguanosine)-ribonucleoside in mRNA + S-adenosyl-L-methionine = a 5'-end (N(7)-methyl 5'-triphosphoguanosine)-ribonucleoside in mRNA + S-adenosyl-L-homocysteine</text>
        <dbReference type="Rhea" id="RHEA:67008"/>
        <dbReference type="Rhea" id="RHEA-COMP:17166"/>
        <dbReference type="Rhea" id="RHEA-COMP:17167"/>
        <dbReference type="ChEBI" id="CHEBI:57856"/>
        <dbReference type="ChEBI" id="CHEBI:59789"/>
        <dbReference type="ChEBI" id="CHEBI:156461"/>
        <dbReference type="ChEBI" id="CHEBI:167617"/>
        <dbReference type="EC" id="2.1.1.56"/>
    </reaction>
</comment>
<dbReference type="AlphaFoldDB" id="I3EFJ9"/>
<feature type="binding site" evidence="14">
    <location>
        <position position="79"/>
    </location>
    <ligand>
        <name>S-adenosyl-L-methionine</name>
        <dbReference type="ChEBI" id="CHEBI:59789"/>
    </ligand>
</feature>
<proteinExistence type="predicted"/>